<evidence type="ECO:0000313" key="2">
    <source>
        <dbReference type="Proteomes" id="UP000789405"/>
    </source>
</evidence>
<gene>
    <name evidence="1" type="ORF">DERYTH_LOCUS11235</name>
</gene>
<dbReference type="Proteomes" id="UP000789405">
    <property type="component" value="Unassembled WGS sequence"/>
</dbReference>
<reference evidence="1" key="1">
    <citation type="submission" date="2021-06" db="EMBL/GenBank/DDBJ databases">
        <authorList>
            <person name="Kallberg Y."/>
            <person name="Tangrot J."/>
            <person name="Rosling A."/>
        </authorList>
    </citation>
    <scope>NUCLEOTIDE SEQUENCE</scope>
    <source>
        <strain evidence="1">MA453B</strain>
    </source>
</reference>
<comment type="caution">
    <text evidence="1">The sequence shown here is derived from an EMBL/GenBank/DDBJ whole genome shotgun (WGS) entry which is preliminary data.</text>
</comment>
<sequence length="47" mass="5502">MSTMLTPTLGILERQYEKVDDRHRKYCGGVMWGTPKFANIPGYILWK</sequence>
<organism evidence="1 2">
    <name type="scientific">Dentiscutata erythropus</name>
    <dbReference type="NCBI Taxonomy" id="1348616"/>
    <lineage>
        <taxon>Eukaryota</taxon>
        <taxon>Fungi</taxon>
        <taxon>Fungi incertae sedis</taxon>
        <taxon>Mucoromycota</taxon>
        <taxon>Glomeromycotina</taxon>
        <taxon>Glomeromycetes</taxon>
        <taxon>Diversisporales</taxon>
        <taxon>Gigasporaceae</taxon>
        <taxon>Dentiscutata</taxon>
    </lineage>
</organism>
<proteinExistence type="predicted"/>
<accession>A0A9N9E9R0</accession>
<protein>
    <submittedName>
        <fullName evidence="1">22182_t:CDS:1</fullName>
    </submittedName>
</protein>
<dbReference type="AlphaFoldDB" id="A0A9N9E9R0"/>
<keyword evidence="2" id="KW-1185">Reference proteome</keyword>
<name>A0A9N9E9R0_9GLOM</name>
<feature type="non-terminal residue" evidence="1">
    <location>
        <position position="47"/>
    </location>
</feature>
<evidence type="ECO:0000313" key="1">
    <source>
        <dbReference type="EMBL" id="CAG8670916.1"/>
    </source>
</evidence>
<dbReference type="EMBL" id="CAJVPY010006865">
    <property type="protein sequence ID" value="CAG8670916.1"/>
    <property type="molecule type" value="Genomic_DNA"/>
</dbReference>